<keyword evidence="2" id="KW-1185">Reference proteome</keyword>
<name>A0A6G9QIW3_9GAMM</name>
<proteinExistence type="predicted"/>
<evidence type="ECO:0000313" key="1">
    <source>
        <dbReference type="EMBL" id="QIR13819.1"/>
    </source>
</evidence>
<reference evidence="1 2" key="1">
    <citation type="submission" date="2020-03" db="EMBL/GenBank/DDBJ databases">
        <title>Complete genome sequence of Shewanella sp.</title>
        <authorList>
            <person name="Kim Y.-S."/>
            <person name="Kim S.-J."/>
            <person name="Jung H.-K."/>
            <person name="Kim K.-H."/>
        </authorList>
    </citation>
    <scope>NUCLEOTIDE SEQUENCE [LARGE SCALE GENOMIC DNA]</scope>
    <source>
        <strain evidence="1 2">PN3F2</strain>
    </source>
</reference>
<sequence>MNSEHSEFHVVNTVINFLGRVEYRATLLNIIRTCRWSHHAEEIDEYRGL</sequence>
<accession>A0A6G9QIW3</accession>
<dbReference type="AlphaFoldDB" id="A0A6G9QIW3"/>
<dbReference type="KEGG" id="saes:HBH39_04300"/>
<dbReference type="Proteomes" id="UP000502608">
    <property type="component" value="Chromosome"/>
</dbReference>
<gene>
    <name evidence="1" type="ORF">HBH39_04300</name>
</gene>
<protein>
    <submittedName>
        <fullName evidence="1">Uncharacterized protein</fullName>
    </submittedName>
</protein>
<dbReference type="EMBL" id="CP050313">
    <property type="protein sequence ID" value="QIR13819.1"/>
    <property type="molecule type" value="Genomic_DNA"/>
</dbReference>
<organism evidence="1 2">
    <name type="scientific">Shewanella aestuarii</name>
    <dbReference type="NCBI Taxonomy" id="1028752"/>
    <lineage>
        <taxon>Bacteria</taxon>
        <taxon>Pseudomonadati</taxon>
        <taxon>Pseudomonadota</taxon>
        <taxon>Gammaproteobacteria</taxon>
        <taxon>Alteromonadales</taxon>
        <taxon>Shewanellaceae</taxon>
        <taxon>Shewanella</taxon>
    </lineage>
</organism>
<evidence type="ECO:0000313" key="2">
    <source>
        <dbReference type="Proteomes" id="UP000502608"/>
    </source>
</evidence>
<dbReference type="RefSeq" id="WP_167675926.1">
    <property type="nucleotide sequence ID" value="NZ_CP050313.1"/>
</dbReference>